<proteinExistence type="predicted"/>
<feature type="region of interest" description="Disordered" evidence="1">
    <location>
        <begin position="505"/>
        <end position="541"/>
    </location>
</feature>
<comment type="caution">
    <text evidence="4">The sequence shown here is derived from an EMBL/GenBank/DDBJ whole genome shotgun (WGS) entry which is preliminary data.</text>
</comment>
<dbReference type="Pfam" id="PF11394">
    <property type="entry name" value="Tla3_N"/>
    <property type="match status" value="1"/>
</dbReference>
<dbReference type="EMBL" id="WWCV01000059">
    <property type="protein sequence ID" value="MYN19961.1"/>
    <property type="molecule type" value="Genomic_DNA"/>
</dbReference>
<feature type="domain" description="Type VI lipase adapter protein Tla3 C-terminal" evidence="3">
    <location>
        <begin position="364"/>
        <end position="504"/>
    </location>
</feature>
<dbReference type="Proteomes" id="UP000484875">
    <property type="component" value="Unassembled WGS sequence"/>
</dbReference>
<name>A0A845HME7_9BURK</name>
<dbReference type="InterPro" id="IPR021531">
    <property type="entry name" value="Tla3_N"/>
</dbReference>
<protein>
    <submittedName>
        <fullName evidence="4">DUF2875 domain-containing protein</fullName>
    </submittedName>
</protein>
<evidence type="ECO:0000313" key="4">
    <source>
        <dbReference type="EMBL" id="MYN19961.1"/>
    </source>
</evidence>
<evidence type="ECO:0000259" key="2">
    <source>
        <dbReference type="Pfam" id="PF11394"/>
    </source>
</evidence>
<evidence type="ECO:0000259" key="3">
    <source>
        <dbReference type="Pfam" id="PF20995"/>
    </source>
</evidence>
<dbReference type="AlphaFoldDB" id="A0A845HME7"/>
<dbReference type="InterPro" id="IPR048303">
    <property type="entry name" value="Tla3_C"/>
</dbReference>
<keyword evidence="5" id="KW-1185">Reference proteome</keyword>
<evidence type="ECO:0000313" key="5">
    <source>
        <dbReference type="Proteomes" id="UP000484875"/>
    </source>
</evidence>
<feature type="domain" description="Type VI lipase adapter protein Tla3 N-terminal" evidence="2">
    <location>
        <begin position="54"/>
        <end position="203"/>
    </location>
</feature>
<sequence length="541" mass="60182">MRKNIYIAVLSVGIWFVCASSWHRYEAVNPMQNLSKKGTPAMGKQSNQPGSKEYVLEVIGLGVTLDKFRQGALWVALQDGNAYTTIRDLEPRHYPWTGDDKAIASRVHEGASLENGVLDTPTYWGVPVFNAEIACQNKDCMDRPELPQGGLVSGAMEMHLFVLADRELSERPDRILERIFNFFDQHPDVPYVFLGSADSSELRRHYSPSSKSSEDGYVVPERPDASALLVLARRERVDAIRPFSFVDIDEPKTDIETLNRHGVGRQVYLSYLELQGKVPLPPGSPLAFKGGGRQPTSAEWLAETAKLAVRPDIRSAARISLGTLTNKLGLQQRPQIPTGWKPTPWFPVPWSKEQIDQFDGLPTLGFIHRPVFVKMTDADSKPLQREADRQLALQAGWKEALQTLPERDRSAGPARVLVATGNNTRQLLNFHALLRNISENGGPEIDPSQPTKFIDVDRRLGNTGAATFFVQMAIGVMGSYREGGVSAAFNLRDIDEASIIFITPPPDEKRKTQQHPIGGDVFQNATVPAIDPKNYEEPKLK</sequence>
<organism evidence="4 5">
    <name type="scientific">Duganella vulcania</name>
    <dbReference type="NCBI Taxonomy" id="2692166"/>
    <lineage>
        <taxon>Bacteria</taxon>
        <taxon>Pseudomonadati</taxon>
        <taxon>Pseudomonadota</taxon>
        <taxon>Betaproteobacteria</taxon>
        <taxon>Burkholderiales</taxon>
        <taxon>Oxalobacteraceae</taxon>
        <taxon>Telluria group</taxon>
        <taxon>Duganella</taxon>
    </lineage>
</organism>
<dbReference type="RefSeq" id="WP_161092340.1">
    <property type="nucleotide sequence ID" value="NZ_WWCV01000059.1"/>
</dbReference>
<evidence type="ECO:0000256" key="1">
    <source>
        <dbReference type="SAM" id="MobiDB-lite"/>
    </source>
</evidence>
<reference evidence="4 5" key="1">
    <citation type="submission" date="2019-12" db="EMBL/GenBank/DDBJ databases">
        <title>Novel species isolated from a subtropical stream in China.</title>
        <authorList>
            <person name="Lu H."/>
        </authorList>
    </citation>
    <scope>NUCLEOTIDE SEQUENCE [LARGE SCALE GENOMIC DNA]</scope>
    <source>
        <strain evidence="4 5">FT107W</strain>
    </source>
</reference>
<accession>A0A845HME7</accession>
<gene>
    <name evidence="4" type="ORF">GTP81_24770</name>
</gene>
<dbReference type="Pfam" id="PF20995">
    <property type="entry name" value="Tla3_C"/>
    <property type="match status" value="1"/>
</dbReference>